<dbReference type="GO" id="GO:0005576">
    <property type="term" value="C:extracellular region"/>
    <property type="evidence" value="ECO:0007669"/>
    <property type="project" value="InterPro"/>
</dbReference>
<dbReference type="InterPro" id="IPR011329">
    <property type="entry name" value="Killer_tox_Kp4/SMK"/>
</dbReference>
<reference evidence="3 4" key="1">
    <citation type="submission" date="2017-08" db="EMBL/GenBank/DDBJ databases">
        <title>Harnessing the power of phylogenomics to disentangle the directionality and signatures of interkingdom host jumping in the parasitic fungal genus Tolypocladium.</title>
        <authorList>
            <person name="Quandt C.A."/>
            <person name="Patterson W."/>
            <person name="Spatafora J.W."/>
        </authorList>
    </citation>
    <scope>NUCLEOTIDE SEQUENCE [LARGE SCALE GENOMIC DNA]</scope>
    <source>
        <strain evidence="3 4">CBS 113982</strain>
    </source>
</reference>
<dbReference type="SUPFAM" id="SSF55221">
    <property type="entry name" value="Yeast killer toxins"/>
    <property type="match status" value="1"/>
</dbReference>
<dbReference type="InterPro" id="IPR015131">
    <property type="entry name" value="Killer_tox_Kp4"/>
</dbReference>
<feature type="signal peptide" evidence="1">
    <location>
        <begin position="1"/>
        <end position="18"/>
    </location>
</feature>
<dbReference type="Gene3D" id="3.30.430.10">
    <property type="entry name" value="Killer Toxin P4, subunit A"/>
    <property type="match status" value="1"/>
</dbReference>
<feature type="chain" id="PRO_5014474611" description="Killer toxin Kp4 domain-containing protein" evidence="1">
    <location>
        <begin position="19"/>
        <end position="135"/>
    </location>
</feature>
<dbReference type="AlphaFoldDB" id="A0A2K3QCS9"/>
<evidence type="ECO:0000313" key="3">
    <source>
        <dbReference type="EMBL" id="PNY25346.1"/>
    </source>
</evidence>
<evidence type="ECO:0000259" key="2">
    <source>
        <dbReference type="Pfam" id="PF09044"/>
    </source>
</evidence>
<keyword evidence="1" id="KW-0732">Signal</keyword>
<organism evidence="3 4">
    <name type="scientific">Tolypocladium capitatum</name>
    <dbReference type="NCBI Taxonomy" id="45235"/>
    <lineage>
        <taxon>Eukaryota</taxon>
        <taxon>Fungi</taxon>
        <taxon>Dikarya</taxon>
        <taxon>Ascomycota</taxon>
        <taxon>Pezizomycotina</taxon>
        <taxon>Sordariomycetes</taxon>
        <taxon>Hypocreomycetidae</taxon>
        <taxon>Hypocreales</taxon>
        <taxon>Ophiocordycipitaceae</taxon>
        <taxon>Tolypocladium</taxon>
    </lineage>
</organism>
<feature type="domain" description="Killer toxin Kp4" evidence="2">
    <location>
        <begin position="8"/>
        <end position="118"/>
    </location>
</feature>
<comment type="caution">
    <text evidence="3">The sequence shown here is derived from an EMBL/GenBank/DDBJ whole genome shotgun (WGS) entry which is preliminary data.</text>
</comment>
<name>A0A2K3QCS9_9HYPO</name>
<dbReference type="STRING" id="45235.A0A2K3QCS9"/>
<accession>A0A2K3QCS9</accession>
<dbReference type="EMBL" id="NRSZ01000773">
    <property type="protein sequence ID" value="PNY25346.1"/>
    <property type="molecule type" value="Genomic_DNA"/>
</dbReference>
<sequence>MNRAIITTLAALVATSSATGINCDGSGLCRSPGIAGNLLNLKAIVDNIQPRTRLFKTAQQIACTGSLCAFYQSGATGSAEMASAQMGALLDHGCEKCGSCPTLPGNDVSKGELTVDVVGNPMCQGACTGVAMMMG</sequence>
<evidence type="ECO:0000256" key="1">
    <source>
        <dbReference type="SAM" id="SignalP"/>
    </source>
</evidence>
<proteinExistence type="predicted"/>
<dbReference type="Proteomes" id="UP000236621">
    <property type="component" value="Unassembled WGS sequence"/>
</dbReference>
<protein>
    <recommendedName>
        <fullName evidence="2">Killer toxin Kp4 domain-containing protein</fullName>
    </recommendedName>
</protein>
<dbReference type="Pfam" id="PF09044">
    <property type="entry name" value="Kp4"/>
    <property type="match status" value="1"/>
</dbReference>
<dbReference type="OrthoDB" id="4177994at2759"/>
<evidence type="ECO:0000313" key="4">
    <source>
        <dbReference type="Proteomes" id="UP000236621"/>
    </source>
</evidence>
<gene>
    <name evidence="3" type="ORF">TCAP_04717</name>
</gene>
<keyword evidence="4" id="KW-1185">Reference proteome</keyword>